<dbReference type="SUPFAM" id="SSF54534">
    <property type="entry name" value="FKBP-like"/>
    <property type="match status" value="1"/>
</dbReference>
<dbReference type="PANTHER" id="PTHR47245">
    <property type="entry name" value="PEPTIDYLPROLYL ISOMERASE"/>
    <property type="match status" value="1"/>
</dbReference>
<feature type="compositionally biased region" description="Low complexity" evidence="2">
    <location>
        <begin position="347"/>
        <end position="369"/>
    </location>
</feature>
<dbReference type="PROSITE" id="PS51257">
    <property type="entry name" value="PROKAR_LIPOPROTEIN"/>
    <property type="match status" value="1"/>
</dbReference>
<dbReference type="Pfam" id="PF13616">
    <property type="entry name" value="Rotamase_3"/>
    <property type="match status" value="1"/>
</dbReference>
<feature type="domain" description="PpiC" evidence="4">
    <location>
        <begin position="189"/>
        <end position="294"/>
    </location>
</feature>
<feature type="region of interest" description="Disordered" evidence="2">
    <location>
        <begin position="331"/>
        <end position="369"/>
    </location>
</feature>
<dbReference type="Proteomes" id="UP000309673">
    <property type="component" value="Unassembled WGS sequence"/>
</dbReference>
<proteinExistence type="predicted"/>
<name>A0A4V5LRH8_9BACL</name>
<comment type="caution">
    <text evidence="5">The sequence shown here is derived from an EMBL/GenBank/DDBJ whole genome shotgun (WGS) entry which is preliminary data.</text>
</comment>
<evidence type="ECO:0000256" key="1">
    <source>
        <dbReference type="PROSITE-ProRule" id="PRU00278"/>
    </source>
</evidence>
<evidence type="ECO:0000256" key="3">
    <source>
        <dbReference type="SAM" id="SignalP"/>
    </source>
</evidence>
<organism evidence="5 6">
    <name type="scientific">Cohnella pontilimi</name>
    <dbReference type="NCBI Taxonomy" id="2564100"/>
    <lineage>
        <taxon>Bacteria</taxon>
        <taxon>Bacillati</taxon>
        <taxon>Bacillota</taxon>
        <taxon>Bacilli</taxon>
        <taxon>Bacillales</taxon>
        <taxon>Paenibacillaceae</taxon>
        <taxon>Cohnella</taxon>
    </lineage>
</organism>
<dbReference type="SUPFAM" id="SSF109998">
    <property type="entry name" value="Triger factor/SurA peptide-binding domain-like"/>
    <property type="match status" value="1"/>
</dbReference>
<protein>
    <recommendedName>
        <fullName evidence="4">PpiC domain-containing protein</fullName>
    </recommendedName>
</protein>
<dbReference type="InterPro" id="IPR050245">
    <property type="entry name" value="PrsA_foldase"/>
</dbReference>
<evidence type="ECO:0000259" key="4">
    <source>
        <dbReference type="PROSITE" id="PS50198"/>
    </source>
</evidence>
<keyword evidence="1" id="KW-0413">Isomerase</keyword>
<evidence type="ECO:0000313" key="6">
    <source>
        <dbReference type="Proteomes" id="UP000309673"/>
    </source>
</evidence>
<dbReference type="AlphaFoldDB" id="A0A4V5LRH8"/>
<dbReference type="EMBL" id="SUPK01000013">
    <property type="protein sequence ID" value="TJY38569.1"/>
    <property type="molecule type" value="Genomic_DNA"/>
</dbReference>
<accession>A0A4V5LRH8</accession>
<reference evidence="5 6" key="1">
    <citation type="submission" date="2019-04" db="EMBL/GenBank/DDBJ databases">
        <title>Cohnella sp. nov., isolated from soil.</title>
        <authorList>
            <person name="Kim W."/>
        </authorList>
    </citation>
    <scope>NUCLEOTIDE SEQUENCE [LARGE SCALE GENOMIC DNA]</scope>
    <source>
        <strain evidence="5 6">CAU 1483</strain>
    </source>
</reference>
<evidence type="ECO:0000256" key="2">
    <source>
        <dbReference type="SAM" id="MobiDB-lite"/>
    </source>
</evidence>
<dbReference type="PROSITE" id="PS50198">
    <property type="entry name" value="PPIC_PPIASE_2"/>
    <property type="match status" value="1"/>
</dbReference>
<dbReference type="InterPro" id="IPR000297">
    <property type="entry name" value="PPIase_PpiC"/>
</dbReference>
<gene>
    <name evidence="5" type="ORF">E5161_19965</name>
</gene>
<feature type="signal peptide" evidence="3">
    <location>
        <begin position="1"/>
        <end position="28"/>
    </location>
</feature>
<dbReference type="RefSeq" id="WP_136779644.1">
    <property type="nucleotide sequence ID" value="NZ_SUPK01000013.1"/>
</dbReference>
<sequence>MLHPKRTPIRRVLVLALAAVMLAALVSACGKKAEPKNATDQLPGAGQGQVVATYKGGEISQGEFDKYTSFLTVTDPQTAMYLQIPQFKEPFLKQYVLYKVLSTRTTDTQKKSADDEAAKFETQVNDAIKQQPSLKDQLEQQKITVAEMKKFVKALASANQVVQAKQTEVSGAVKDTDLKAVFDKNPSDYNVATVRHILITTSDPQTGEEKRSDADALKLAKEVKDKLEKGGDWNEIAKQYSEDPGSKDNGGLYEKQVVKGWVTEFKNAANTQPIGKIGDPVKVSYGYHVIMVASRDVAAFDKLSAETKDELKQEVVDEKIKTYLEGEQNSLDIKVTLPAEPSPSPSASPTASAPASPSATASPTATTSK</sequence>
<keyword evidence="6" id="KW-1185">Reference proteome</keyword>
<feature type="chain" id="PRO_5039502569" description="PpiC domain-containing protein" evidence="3">
    <location>
        <begin position="29"/>
        <end position="369"/>
    </location>
</feature>
<dbReference type="GO" id="GO:0003755">
    <property type="term" value="F:peptidyl-prolyl cis-trans isomerase activity"/>
    <property type="evidence" value="ECO:0007669"/>
    <property type="project" value="UniProtKB-KW"/>
</dbReference>
<evidence type="ECO:0000313" key="5">
    <source>
        <dbReference type="EMBL" id="TJY38569.1"/>
    </source>
</evidence>
<keyword evidence="3" id="KW-0732">Signal</keyword>
<dbReference type="OrthoDB" id="14196at2"/>
<dbReference type="InterPro" id="IPR046357">
    <property type="entry name" value="PPIase_dom_sf"/>
</dbReference>
<dbReference type="PANTHER" id="PTHR47245:SF2">
    <property type="entry name" value="PEPTIDYL-PROLYL CIS-TRANS ISOMERASE HP_0175-RELATED"/>
    <property type="match status" value="1"/>
</dbReference>
<dbReference type="Gene3D" id="3.10.50.40">
    <property type="match status" value="1"/>
</dbReference>
<dbReference type="InterPro" id="IPR027304">
    <property type="entry name" value="Trigger_fact/SurA_dom_sf"/>
</dbReference>
<keyword evidence="1" id="KW-0697">Rotamase</keyword>